<sequence>MLNEPTLAAHPPREDICAPTVAPNTSQPFRAEPPMGCSGESPGTCNGGEGFGVAFAAMTTAARQENARPLSERYSEWRRACLMDSWMSGLISRGYSLQFASPPPRFNGILETVLSPQEHCSALQLELQELLMKGVISAVPHGEESQGFYSRYFLVPKKTGGVRPILDLSLFNKSIMERRFHMLTIKQVLECVHQDDWFTSIDLKDAYFHVPIIPKHMRFLRFSFQGIQYQYNRLPFGYSLAPRTFSRCVETALEPLRRTGMRVLFYLDDLLLLARSKEEAAMQTMTLVVHLSNLGFAINWKKSSPLPSQQVIYLGVELNSVSMRARLSQQRAEALTALLRRVTPHSVVTALSVMQLLGMMSAGHVTVPLGLLHMRRLQRWFIRLHVDPKRQRRRMVSVPPSVGPDLAYWGNPHVLSAGVPLGRVTSHISVFTDASLSGWGGTCLTETVGGQWPAHMSLHINALELLTVWKVIQHFAPLLQKSARADSNRQQGGCSLHKPPGRSALGAAFKHSQEAAALGSHSSALHQSNVHPRRAKQRGRHHVEGRSSSGGLESPPRADQTDLAQVRRGRSGPIRRPGNRALRAVVFPELPGRPPSRSGRVCTPSMAHDVSLCFSPGSSDSAVPGPGSGRAAVGDFNSPRAHGRFMVSVPAAADFGQPVETSVVGRRSLPGRGSDQVFPSDRPTPVGLAPERERLEGLGSLAGSGAHYSGLLVDRDLAFSTVKTYAAAISSCHEGFG</sequence>
<protein>
    <submittedName>
        <fullName evidence="1">Uncharacterized protein</fullName>
    </submittedName>
</protein>
<reference evidence="1" key="1">
    <citation type="submission" date="2022-04" db="EMBL/GenBank/DDBJ databases">
        <title>Jade perch genome.</title>
        <authorList>
            <person name="Chao B."/>
        </authorList>
    </citation>
    <scope>NUCLEOTIDE SEQUENCE</scope>
    <source>
        <strain evidence="1">CB-2022</strain>
    </source>
</reference>
<name>A0ACB8VXG7_9TELE</name>
<organism evidence="1 2">
    <name type="scientific">Scortum barcoo</name>
    <name type="common">barcoo grunter</name>
    <dbReference type="NCBI Taxonomy" id="214431"/>
    <lineage>
        <taxon>Eukaryota</taxon>
        <taxon>Metazoa</taxon>
        <taxon>Chordata</taxon>
        <taxon>Craniata</taxon>
        <taxon>Vertebrata</taxon>
        <taxon>Euteleostomi</taxon>
        <taxon>Actinopterygii</taxon>
        <taxon>Neopterygii</taxon>
        <taxon>Teleostei</taxon>
        <taxon>Neoteleostei</taxon>
        <taxon>Acanthomorphata</taxon>
        <taxon>Eupercaria</taxon>
        <taxon>Centrarchiformes</taxon>
        <taxon>Terapontoidei</taxon>
        <taxon>Terapontidae</taxon>
        <taxon>Scortum</taxon>
    </lineage>
</organism>
<keyword evidence="2" id="KW-1185">Reference proteome</keyword>
<proteinExistence type="predicted"/>
<evidence type="ECO:0000313" key="1">
    <source>
        <dbReference type="EMBL" id="KAI3360259.1"/>
    </source>
</evidence>
<dbReference type="Proteomes" id="UP000831701">
    <property type="component" value="Chromosome 17"/>
</dbReference>
<accession>A0ACB8VXG7</accession>
<gene>
    <name evidence="1" type="ORF">L3Q82_014572</name>
</gene>
<evidence type="ECO:0000313" key="2">
    <source>
        <dbReference type="Proteomes" id="UP000831701"/>
    </source>
</evidence>
<dbReference type="EMBL" id="CM041547">
    <property type="protein sequence ID" value="KAI3360259.1"/>
    <property type="molecule type" value="Genomic_DNA"/>
</dbReference>
<comment type="caution">
    <text evidence="1">The sequence shown here is derived from an EMBL/GenBank/DDBJ whole genome shotgun (WGS) entry which is preliminary data.</text>
</comment>